<dbReference type="Gene3D" id="2.10.109.10">
    <property type="entry name" value="Umud Fragment, subunit A"/>
    <property type="match status" value="1"/>
</dbReference>
<keyword evidence="2" id="KW-0614">Plasmid</keyword>
<dbReference type="eggNOG" id="COG0681">
    <property type="taxonomic scope" value="Bacteria"/>
</dbReference>
<keyword evidence="2" id="KW-0645">Protease</keyword>
<geneLocation type="plasmid" evidence="2 3">
    <name>pPRO1</name>
</geneLocation>
<proteinExistence type="predicted"/>
<evidence type="ECO:0000313" key="2">
    <source>
        <dbReference type="EMBL" id="ABL01358.1"/>
    </source>
</evidence>
<dbReference type="SUPFAM" id="SSF51306">
    <property type="entry name" value="LexA/Signal peptidase"/>
    <property type="match status" value="1"/>
</dbReference>
<dbReference type="AlphaFoldDB" id="A0R7Q0"/>
<evidence type="ECO:0000313" key="3">
    <source>
        <dbReference type="Proteomes" id="UP000006732"/>
    </source>
</evidence>
<protein>
    <submittedName>
        <fullName evidence="2">Type IV secretory protease</fullName>
    </submittedName>
</protein>
<dbReference type="InterPro" id="IPR019533">
    <property type="entry name" value="Peptidase_S26"/>
</dbReference>
<dbReference type="GO" id="GO:0004252">
    <property type="term" value="F:serine-type endopeptidase activity"/>
    <property type="evidence" value="ECO:0007669"/>
    <property type="project" value="InterPro"/>
</dbReference>
<dbReference type="InterPro" id="IPR036286">
    <property type="entry name" value="LexA/Signal_pep-like_sf"/>
</dbReference>
<dbReference type="Pfam" id="PF10502">
    <property type="entry name" value="Peptidase_S26"/>
    <property type="match status" value="1"/>
</dbReference>
<feature type="domain" description="Peptidase S26" evidence="1">
    <location>
        <begin position="4"/>
        <end position="125"/>
    </location>
</feature>
<organism evidence="2 3">
    <name type="scientific">Pelobacter propionicus (strain DSM 2379 / NBRC 103807 / OttBd1)</name>
    <dbReference type="NCBI Taxonomy" id="338966"/>
    <lineage>
        <taxon>Bacteria</taxon>
        <taxon>Pseudomonadati</taxon>
        <taxon>Thermodesulfobacteriota</taxon>
        <taxon>Desulfuromonadia</taxon>
        <taxon>Desulfuromonadales</taxon>
        <taxon>Desulfuromonadaceae</taxon>
        <taxon>Pelobacter</taxon>
    </lineage>
</organism>
<sequence length="128" mass="14720">MSITKSLSHRLYWLDKDTAKIKYGDYVLFRHSDVATQFIEQTMIKLVKCDEGDVLTVNEKKELYCNNAFIGRAKDKALNGKKLVNFVWNGPVPPGMFLPMGDHKDSYDGRYYGFLPKSKVLKKAHPVF</sequence>
<accession>A0R7Q0</accession>
<keyword evidence="2" id="KW-0378">Hydrolase</keyword>
<evidence type="ECO:0000259" key="1">
    <source>
        <dbReference type="Pfam" id="PF10502"/>
    </source>
</evidence>
<keyword evidence="3" id="KW-1185">Reference proteome</keyword>
<name>A0R7Q0_PELPD</name>
<dbReference type="HOGENOM" id="CLU_104604_1_0_7"/>
<dbReference type="GO" id="GO:0006465">
    <property type="term" value="P:signal peptide processing"/>
    <property type="evidence" value="ECO:0007669"/>
    <property type="project" value="InterPro"/>
</dbReference>
<dbReference type="Proteomes" id="UP000006732">
    <property type="component" value="Plasmid pPRO1"/>
</dbReference>
<dbReference type="EMBL" id="CP000483">
    <property type="protein sequence ID" value="ABL01358.1"/>
    <property type="molecule type" value="Genomic_DNA"/>
</dbReference>
<reference evidence="2 3" key="1">
    <citation type="submission" date="2006-10" db="EMBL/GenBank/DDBJ databases">
        <title>Complete sequence of plasmid pPRO1 of Pelobacter propionicus DSM 2379.</title>
        <authorList>
            <consortium name="US DOE Joint Genome Institute"/>
            <person name="Copeland A."/>
            <person name="Lucas S."/>
            <person name="Lapidus A."/>
            <person name="Barry K."/>
            <person name="Detter J.C."/>
            <person name="Glavina del Rio T."/>
            <person name="Hammon N."/>
            <person name="Israni S."/>
            <person name="Dalin E."/>
            <person name="Tice H."/>
            <person name="Pitluck S."/>
            <person name="Saunders E."/>
            <person name="Brettin T."/>
            <person name="Bruce D."/>
            <person name="Han C."/>
            <person name="Tapia R."/>
            <person name="Schmutz J."/>
            <person name="Larimer F."/>
            <person name="Land M."/>
            <person name="Hauser L."/>
            <person name="Kyrpides N."/>
            <person name="Kim E."/>
            <person name="Lovley D."/>
            <person name="Richardson P."/>
        </authorList>
    </citation>
    <scope>NUCLEOTIDE SEQUENCE [LARGE SCALE GENOMIC DNA]</scope>
    <source>
        <strain evidence="3">DSM 2379 / NBRC 103807 / OttBd1</strain>
        <plasmid evidence="3">Plasmid pPRO1</plasmid>
    </source>
</reference>
<gene>
    <name evidence="2" type="ordered locus">Ppro_3769</name>
</gene>
<dbReference type="KEGG" id="ppd:Ppro_3769"/>